<evidence type="ECO:0000256" key="1">
    <source>
        <dbReference type="ARBA" id="ARBA00006709"/>
    </source>
</evidence>
<proteinExistence type="inferred from homology"/>
<dbReference type="Gene3D" id="1.10.132.50">
    <property type="entry name" value="ATP synthase (C/AC39) subunit, domain 3"/>
    <property type="match status" value="1"/>
</dbReference>
<organism evidence="4 5">
    <name type="scientific">Candidatus Fimimonas gallinarum</name>
    <dbReference type="NCBI Taxonomy" id="2840821"/>
    <lineage>
        <taxon>Bacteria</taxon>
        <taxon>Pseudomonadati</taxon>
        <taxon>Myxococcota</taxon>
        <taxon>Myxococcia</taxon>
        <taxon>Myxococcales</taxon>
        <taxon>Cystobacterineae</taxon>
        <taxon>Myxococcaceae</taxon>
        <taxon>Myxococcaceae incertae sedis</taxon>
        <taxon>Candidatus Fimimonas</taxon>
    </lineage>
</organism>
<protein>
    <submittedName>
        <fullName evidence="4">V-type ATPase subunit</fullName>
    </submittedName>
</protein>
<dbReference type="PANTHER" id="PTHR38682">
    <property type="entry name" value="V-TYPE ATP SYNTHASE SUBUNIT C"/>
    <property type="match status" value="1"/>
</dbReference>
<dbReference type="GO" id="GO:0046961">
    <property type="term" value="F:proton-transporting ATPase activity, rotational mechanism"/>
    <property type="evidence" value="ECO:0007669"/>
    <property type="project" value="InterPro"/>
</dbReference>
<sequence length="321" mass="36477">MKENQFYANGRVAVLSTKLLGQDKLTRLAECSTVAEALKILSESGYAQGMTVSNPNDYEKILMAEFDRAIALLKELCYDKNAVGYFLCPYDYHNAKVLMKRKYMRVSGVDGCFENALDPVKMQQAFVVDDYSACSVNMAEGCDSVDKAFADGDRSPRTVDYFLDKAMFADMRRYAHKSSINLVRQLYDWQVNTTNLMLLYRLKKASADKSSLDRWLVEGGSVSLQLLKNLWDNDGASMDLPDVYKTFYQFCTQNNENLVVAEAEQKKQRNRLLQQSADLTTIQPVLDYFFKKSDEIDKVRMLIIGIKSGADAESVRNILKD</sequence>
<evidence type="ECO:0000256" key="3">
    <source>
        <dbReference type="ARBA" id="ARBA00023065"/>
    </source>
</evidence>
<dbReference type="InterPro" id="IPR002843">
    <property type="entry name" value="ATPase_V0-cplx_csu/dsu"/>
</dbReference>
<dbReference type="Gene3D" id="1.20.1690.10">
    <property type="entry name" value="V-type ATP synthase subunit C domain"/>
    <property type="match status" value="2"/>
</dbReference>
<reference evidence="4" key="1">
    <citation type="submission" date="2020-10" db="EMBL/GenBank/DDBJ databases">
        <authorList>
            <person name="Gilroy R."/>
        </authorList>
    </citation>
    <scope>NUCLEOTIDE SEQUENCE</scope>
    <source>
        <strain evidence="4">CHK121-14286</strain>
    </source>
</reference>
<dbReference type="EMBL" id="DVHL01000002">
    <property type="protein sequence ID" value="HIR65300.1"/>
    <property type="molecule type" value="Genomic_DNA"/>
</dbReference>
<dbReference type="Proteomes" id="UP000824200">
    <property type="component" value="Unassembled WGS sequence"/>
</dbReference>
<keyword evidence="3" id="KW-0406">Ion transport</keyword>
<dbReference type="InterPro" id="IPR036079">
    <property type="entry name" value="ATPase_csu/dsu_sf"/>
</dbReference>
<reference evidence="4" key="2">
    <citation type="journal article" date="2021" name="PeerJ">
        <title>Extensive microbial diversity within the chicken gut microbiome revealed by metagenomics and culture.</title>
        <authorList>
            <person name="Gilroy R."/>
            <person name="Ravi A."/>
            <person name="Getino M."/>
            <person name="Pursley I."/>
            <person name="Horton D.L."/>
            <person name="Alikhan N.F."/>
            <person name="Baker D."/>
            <person name="Gharbi K."/>
            <person name="Hall N."/>
            <person name="Watson M."/>
            <person name="Adriaenssens E.M."/>
            <person name="Foster-Nyarko E."/>
            <person name="Jarju S."/>
            <person name="Secka A."/>
            <person name="Antonio M."/>
            <person name="Oren A."/>
            <person name="Chaudhuri R.R."/>
            <person name="La Ragione R."/>
            <person name="Hildebrand F."/>
            <person name="Pallen M.J."/>
        </authorList>
    </citation>
    <scope>NUCLEOTIDE SEQUENCE</scope>
    <source>
        <strain evidence="4">CHK121-14286</strain>
    </source>
</reference>
<evidence type="ECO:0000313" key="4">
    <source>
        <dbReference type="EMBL" id="HIR65300.1"/>
    </source>
</evidence>
<dbReference type="SUPFAM" id="SSF103486">
    <property type="entry name" value="V-type ATP synthase subunit C"/>
    <property type="match status" value="1"/>
</dbReference>
<dbReference type="InterPro" id="IPR044911">
    <property type="entry name" value="V-type_ATPase_csu/dsu_dom_3"/>
</dbReference>
<name>A0A9D1J7E8_9BACT</name>
<evidence type="ECO:0000256" key="2">
    <source>
        <dbReference type="ARBA" id="ARBA00022448"/>
    </source>
</evidence>
<dbReference type="PANTHER" id="PTHR38682:SF1">
    <property type="entry name" value="V-TYPE ATP SYNTHASE SUBUNIT C"/>
    <property type="match status" value="1"/>
</dbReference>
<keyword evidence="2" id="KW-0813">Transport</keyword>
<comment type="similarity">
    <text evidence="1">Belongs to the V-ATPase V0D/AC39 subunit family.</text>
</comment>
<dbReference type="InterPro" id="IPR050873">
    <property type="entry name" value="V-ATPase_V0D/AC39_subunit"/>
</dbReference>
<evidence type="ECO:0000313" key="5">
    <source>
        <dbReference type="Proteomes" id="UP000824200"/>
    </source>
</evidence>
<dbReference type="AlphaFoldDB" id="A0A9D1J7E8"/>
<comment type="caution">
    <text evidence="4">The sequence shown here is derived from an EMBL/GenBank/DDBJ whole genome shotgun (WGS) entry which is preliminary data.</text>
</comment>
<dbReference type="Pfam" id="PF01992">
    <property type="entry name" value="vATP-synt_AC39"/>
    <property type="match status" value="1"/>
</dbReference>
<dbReference type="InterPro" id="IPR035067">
    <property type="entry name" value="V-type_ATPase_csu/dsu"/>
</dbReference>
<accession>A0A9D1J7E8</accession>
<gene>
    <name evidence="4" type="ORF">IAC95_00185</name>
</gene>